<dbReference type="Proteomes" id="UP001501509">
    <property type="component" value="Unassembled WGS sequence"/>
</dbReference>
<dbReference type="PANTHER" id="PTHR35174:SF3">
    <property type="entry name" value="BLL7171 PROTEIN"/>
    <property type="match status" value="1"/>
</dbReference>
<dbReference type="InterPro" id="IPR005545">
    <property type="entry name" value="YCII"/>
</dbReference>
<keyword evidence="4" id="KW-1185">Reference proteome</keyword>
<name>A0ABN3Q0X3_9ACTN</name>
<protein>
    <recommendedName>
        <fullName evidence="2">YCII-related domain-containing protein</fullName>
    </recommendedName>
</protein>
<sequence length="115" mass="12615">MKYALVIIETDESRRAIGRDRAGHRQAIADWMVEQGQAGILVDGQAFETESVPPVTVRKTANREVSVVHEPFAGEHETLGGYAVIEAATMEEAVKAASSWPTPETIEIRPIWTQG</sequence>
<feature type="domain" description="YCII-related" evidence="2">
    <location>
        <begin position="1"/>
        <end position="112"/>
    </location>
</feature>
<gene>
    <name evidence="3" type="ORF">GCM10010411_52880</name>
</gene>
<dbReference type="InterPro" id="IPR011008">
    <property type="entry name" value="Dimeric_a/b-barrel"/>
</dbReference>
<dbReference type="SUPFAM" id="SSF54909">
    <property type="entry name" value="Dimeric alpha+beta barrel"/>
    <property type="match status" value="1"/>
</dbReference>
<comment type="similarity">
    <text evidence="1">Belongs to the YciI family.</text>
</comment>
<evidence type="ECO:0000256" key="1">
    <source>
        <dbReference type="ARBA" id="ARBA00007689"/>
    </source>
</evidence>
<organism evidence="3 4">
    <name type="scientific">Actinomadura fulvescens</name>
    <dbReference type="NCBI Taxonomy" id="46160"/>
    <lineage>
        <taxon>Bacteria</taxon>
        <taxon>Bacillati</taxon>
        <taxon>Actinomycetota</taxon>
        <taxon>Actinomycetes</taxon>
        <taxon>Streptosporangiales</taxon>
        <taxon>Thermomonosporaceae</taxon>
        <taxon>Actinomadura</taxon>
    </lineage>
</organism>
<evidence type="ECO:0000313" key="4">
    <source>
        <dbReference type="Proteomes" id="UP001501509"/>
    </source>
</evidence>
<comment type="caution">
    <text evidence="3">The sequence shown here is derived from an EMBL/GenBank/DDBJ whole genome shotgun (WGS) entry which is preliminary data.</text>
</comment>
<accession>A0ABN3Q0X3</accession>
<evidence type="ECO:0000313" key="3">
    <source>
        <dbReference type="EMBL" id="GAA2611763.1"/>
    </source>
</evidence>
<reference evidence="3 4" key="1">
    <citation type="journal article" date="2019" name="Int. J. Syst. Evol. Microbiol.">
        <title>The Global Catalogue of Microorganisms (GCM) 10K type strain sequencing project: providing services to taxonomists for standard genome sequencing and annotation.</title>
        <authorList>
            <consortium name="The Broad Institute Genomics Platform"/>
            <consortium name="The Broad Institute Genome Sequencing Center for Infectious Disease"/>
            <person name="Wu L."/>
            <person name="Ma J."/>
        </authorList>
    </citation>
    <scope>NUCLEOTIDE SEQUENCE [LARGE SCALE GENOMIC DNA]</scope>
    <source>
        <strain evidence="3 4">JCM 6833</strain>
    </source>
</reference>
<dbReference type="Gene3D" id="3.30.70.1060">
    <property type="entry name" value="Dimeric alpha+beta barrel"/>
    <property type="match status" value="1"/>
</dbReference>
<dbReference type="RefSeq" id="WP_344545085.1">
    <property type="nucleotide sequence ID" value="NZ_BAAATD010000007.1"/>
</dbReference>
<dbReference type="Pfam" id="PF03795">
    <property type="entry name" value="YCII"/>
    <property type="match status" value="1"/>
</dbReference>
<proteinExistence type="inferred from homology"/>
<dbReference type="PANTHER" id="PTHR35174">
    <property type="entry name" value="BLL7171 PROTEIN-RELATED"/>
    <property type="match status" value="1"/>
</dbReference>
<evidence type="ECO:0000259" key="2">
    <source>
        <dbReference type="Pfam" id="PF03795"/>
    </source>
</evidence>
<dbReference type="EMBL" id="BAAATD010000007">
    <property type="protein sequence ID" value="GAA2611763.1"/>
    <property type="molecule type" value="Genomic_DNA"/>
</dbReference>